<dbReference type="InterPro" id="IPR009282">
    <property type="entry name" value="DUF937"/>
</dbReference>
<feature type="region of interest" description="Disordered" evidence="2">
    <location>
        <begin position="242"/>
        <end position="273"/>
    </location>
</feature>
<dbReference type="InterPro" id="IPR050330">
    <property type="entry name" value="Bact_OuterMem_StrucFunc"/>
</dbReference>
<dbReference type="CDD" id="cd07185">
    <property type="entry name" value="OmpA_C-like"/>
    <property type="match status" value="1"/>
</dbReference>
<dbReference type="RefSeq" id="WP_090024235.1">
    <property type="nucleotide sequence ID" value="NZ_FOVD01000002.1"/>
</dbReference>
<feature type="compositionally biased region" description="Polar residues" evidence="2">
    <location>
        <begin position="194"/>
        <end position="206"/>
    </location>
</feature>
<name>A0A1I4XLM6_CHROL</name>
<dbReference type="Gene3D" id="3.30.1330.60">
    <property type="entry name" value="OmpA-like domain"/>
    <property type="match status" value="1"/>
</dbReference>
<dbReference type="Pfam" id="PF00691">
    <property type="entry name" value="OmpA"/>
    <property type="match status" value="1"/>
</dbReference>
<protein>
    <submittedName>
        <fullName evidence="4">OmpA family protein</fullName>
    </submittedName>
</protein>
<dbReference type="PANTHER" id="PTHR30329:SF21">
    <property type="entry name" value="LIPOPROTEIN YIAD-RELATED"/>
    <property type="match status" value="1"/>
</dbReference>
<feature type="region of interest" description="Disordered" evidence="2">
    <location>
        <begin position="175"/>
        <end position="210"/>
    </location>
</feature>
<dbReference type="InterPro" id="IPR036737">
    <property type="entry name" value="OmpA-like_sf"/>
</dbReference>
<dbReference type="SUPFAM" id="SSF103088">
    <property type="entry name" value="OmpA-like"/>
    <property type="match status" value="1"/>
</dbReference>
<dbReference type="GO" id="GO:0016020">
    <property type="term" value="C:membrane"/>
    <property type="evidence" value="ECO:0007669"/>
    <property type="project" value="UniProtKB-UniRule"/>
</dbReference>
<sequence>MSLNVIDLIKGQLGPALVSQAASQFGESESGISKAIGGILPAVVGGLANNSDNPGVLDAITNASSSGILGNLIGGASSSPVISTLLTSIFGDKISGIVNAIATYAGISNNSSSSLLNLVTGATVGSIGKYAADNNLDKSGISNLLGEQKGIVSSLLPAGLSLASLNLGSWFGGGSTTSHAEATPRPEEPKIEVTRSTTAAGTNPDRNNNEGGGSIWKWLLPLLLLIAAGYFLWKQCEKKQTTTTTTTTDSTAAKTDTAATTTPADTSATTTAPAVKTDENIDLNGVMLKGYKGGMEDQMITFLKSGDYKNAADDAALKDKWYDFDHVNFKMGSSTDLEAGSQGQLDNLVAILKAFPDAKIKIGGYTDKTGNEASNVKLSKARAEYIKGALAKAGVGAQVLEAEGYGSKFAKVDAKASDAERAADRKMAVRFAK</sequence>
<dbReference type="PROSITE" id="PS51123">
    <property type="entry name" value="OMPA_2"/>
    <property type="match status" value="1"/>
</dbReference>
<evidence type="ECO:0000313" key="4">
    <source>
        <dbReference type="EMBL" id="SFN26516.1"/>
    </source>
</evidence>
<dbReference type="Pfam" id="PF06078">
    <property type="entry name" value="DUF937"/>
    <property type="match status" value="1"/>
</dbReference>
<organism evidence="4 5">
    <name type="scientific">Chryseobacterium oleae</name>
    <dbReference type="NCBI Taxonomy" id="491207"/>
    <lineage>
        <taxon>Bacteria</taxon>
        <taxon>Pseudomonadati</taxon>
        <taxon>Bacteroidota</taxon>
        <taxon>Flavobacteriia</taxon>
        <taxon>Flavobacteriales</taxon>
        <taxon>Weeksellaceae</taxon>
        <taxon>Chryseobacterium group</taxon>
        <taxon>Chryseobacterium</taxon>
    </lineage>
</organism>
<evidence type="ECO:0000256" key="1">
    <source>
        <dbReference type="PROSITE-ProRule" id="PRU00473"/>
    </source>
</evidence>
<dbReference type="OrthoDB" id="9782229at2"/>
<proteinExistence type="predicted"/>
<keyword evidence="5" id="KW-1185">Reference proteome</keyword>
<evidence type="ECO:0000256" key="2">
    <source>
        <dbReference type="SAM" id="MobiDB-lite"/>
    </source>
</evidence>
<gene>
    <name evidence="4" type="ORF">SAMN05421594_1929</name>
</gene>
<accession>A0A1I4XLM6</accession>
<feature type="domain" description="OmpA-like" evidence="3">
    <location>
        <begin position="317"/>
        <end position="433"/>
    </location>
</feature>
<reference evidence="5" key="1">
    <citation type="submission" date="2016-10" db="EMBL/GenBank/DDBJ databases">
        <authorList>
            <person name="Varghese N."/>
            <person name="Submissions S."/>
        </authorList>
    </citation>
    <scope>NUCLEOTIDE SEQUENCE [LARGE SCALE GENOMIC DNA]</scope>
    <source>
        <strain evidence="5">DSM 25575</strain>
    </source>
</reference>
<dbReference type="InterPro" id="IPR006665">
    <property type="entry name" value="OmpA-like"/>
</dbReference>
<keyword evidence="1" id="KW-0472">Membrane</keyword>
<dbReference type="AlphaFoldDB" id="A0A1I4XLM6"/>
<evidence type="ECO:0000259" key="3">
    <source>
        <dbReference type="PROSITE" id="PS51123"/>
    </source>
</evidence>
<dbReference type="PANTHER" id="PTHR30329">
    <property type="entry name" value="STATOR ELEMENT OF FLAGELLAR MOTOR COMPLEX"/>
    <property type="match status" value="1"/>
</dbReference>
<dbReference type="EMBL" id="FOVD01000002">
    <property type="protein sequence ID" value="SFN26516.1"/>
    <property type="molecule type" value="Genomic_DNA"/>
</dbReference>
<evidence type="ECO:0000313" key="5">
    <source>
        <dbReference type="Proteomes" id="UP000198769"/>
    </source>
</evidence>
<dbReference type="Proteomes" id="UP000198769">
    <property type="component" value="Unassembled WGS sequence"/>
</dbReference>
<feature type="compositionally biased region" description="Basic and acidic residues" evidence="2">
    <location>
        <begin position="182"/>
        <end position="193"/>
    </location>
</feature>